<dbReference type="InterPro" id="IPR036188">
    <property type="entry name" value="FAD/NAD-bd_sf"/>
</dbReference>
<dbReference type="GO" id="GO:0047545">
    <property type="term" value="F:(S)-2-hydroxyglutarate dehydrogenase activity"/>
    <property type="evidence" value="ECO:0007669"/>
    <property type="project" value="TreeGrafter"/>
</dbReference>
<evidence type="ECO:0000313" key="7">
    <source>
        <dbReference type="EMBL" id="SUZ54654.1"/>
    </source>
</evidence>
<keyword evidence="4" id="KW-0560">Oxidoreductase</keyword>
<accession>A0A381NKK5</accession>
<dbReference type="EMBL" id="UINC01000399">
    <property type="protein sequence ID" value="SUZ54654.1"/>
    <property type="molecule type" value="Genomic_DNA"/>
</dbReference>
<dbReference type="InterPro" id="IPR006076">
    <property type="entry name" value="FAD-dep_OxRdtase"/>
</dbReference>
<dbReference type="Gene3D" id="3.30.9.10">
    <property type="entry name" value="D-Amino Acid Oxidase, subunit A, domain 2"/>
    <property type="match status" value="1"/>
</dbReference>
<comment type="similarity">
    <text evidence="5">Belongs to the L2HGDH family.</text>
</comment>
<dbReference type="PANTHER" id="PTHR43104">
    <property type="entry name" value="L-2-HYDROXYGLUTARATE DEHYDROGENASE, MITOCHONDRIAL"/>
    <property type="match status" value="1"/>
</dbReference>
<dbReference type="Gene3D" id="3.50.50.60">
    <property type="entry name" value="FAD/NAD(P)-binding domain"/>
    <property type="match status" value="1"/>
</dbReference>
<evidence type="ECO:0000256" key="3">
    <source>
        <dbReference type="ARBA" id="ARBA00022827"/>
    </source>
</evidence>
<dbReference type="PANTHER" id="PTHR43104:SF4">
    <property type="entry name" value="L-2-HYDROXYGLUTARATE DEHYDROGENASE, MITOCHONDRIAL"/>
    <property type="match status" value="1"/>
</dbReference>
<dbReference type="AlphaFoldDB" id="A0A381NKK5"/>
<dbReference type="SUPFAM" id="SSF51905">
    <property type="entry name" value="FAD/NAD(P)-binding domain"/>
    <property type="match status" value="1"/>
</dbReference>
<gene>
    <name evidence="7" type="ORF">METZ01_LOCUS7508</name>
</gene>
<evidence type="ECO:0000256" key="4">
    <source>
        <dbReference type="ARBA" id="ARBA00023002"/>
    </source>
</evidence>
<name>A0A381NKK5_9ZZZZ</name>
<evidence type="ECO:0000256" key="1">
    <source>
        <dbReference type="ARBA" id="ARBA00001974"/>
    </source>
</evidence>
<reference evidence="7" key="1">
    <citation type="submission" date="2018-05" db="EMBL/GenBank/DDBJ databases">
        <authorList>
            <person name="Lanie J.A."/>
            <person name="Ng W.-L."/>
            <person name="Kazmierczak K.M."/>
            <person name="Andrzejewski T.M."/>
            <person name="Davidsen T.M."/>
            <person name="Wayne K.J."/>
            <person name="Tettelin H."/>
            <person name="Glass J.I."/>
            <person name="Rusch D."/>
            <person name="Podicherti R."/>
            <person name="Tsui H.-C.T."/>
            <person name="Winkler M.E."/>
        </authorList>
    </citation>
    <scope>NUCLEOTIDE SEQUENCE</scope>
</reference>
<evidence type="ECO:0000256" key="2">
    <source>
        <dbReference type="ARBA" id="ARBA00022630"/>
    </source>
</evidence>
<keyword evidence="2" id="KW-0285">Flavoprotein</keyword>
<organism evidence="7">
    <name type="scientific">marine metagenome</name>
    <dbReference type="NCBI Taxonomy" id="408172"/>
    <lineage>
        <taxon>unclassified sequences</taxon>
        <taxon>metagenomes</taxon>
        <taxon>ecological metagenomes</taxon>
    </lineage>
</organism>
<protein>
    <recommendedName>
        <fullName evidence="6">FAD dependent oxidoreductase domain-containing protein</fullName>
    </recommendedName>
</protein>
<dbReference type="Pfam" id="PF01266">
    <property type="entry name" value="DAO"/>
    <property type="match status" value="1"/>
</dbReference>
<evidence type="ECO:0000259" key="6">
    <source>
        <dbReference type="Pfam" id="PF01266"/>
    </source>
</evidence>
<proteinExistence type="inferred from homology"/>
<evidence type="ECO:0000256" key="5">
    <source>
        <dbReference type="ARBA" id="ARBA00037941"/>
    </source>
</evidence>
<comment type="cofactor">
    <cofactor evidence="1">
        <name>FAD</name>
        <dbReference type="ChEBI" id="CHEBI:57692"/>
    </cofactor>
</comment>
<feature type="domain" description="FAD dependent oxidoreductase" evidence="6">
    <location>
        <begin position="6"/>
        <end position="356"/>
    </location>
</feature>
<keyword evidence="3" id="KW-0274">FAD</keyword>
<sequence>MAERCDCIVIGAGVVGLAVARALARNGREVLVLERQNAFGTETSSRNSEVIHAGIYYPTGSLKARMCVRGKELLYEYCENYRVPCERIGKIIVATSARQFETLRDYQRKAKENGAGELPWLSQHDVEKLEPAVLCRAAVLSPSTGIIDSHSFMLSLLGDLEAHNGIISYLTEVSAINTNSGITVRCDGFELAPQVLVNSTGLDAVALSPATGPEDRGYFAKGHYYVLSGMSPFNRLVYPVAEEGGLGVHVTLDLAHQTRFGPDVVWTDGPDYTFETSNLDRFIDAIRRYYPDLDATRLHTGYTGIRPKLGPADAPTSDFVINGPERTGVSGYVDLLGIESPGLTASLAIAERVVELIGR</sequence>